<dbReference type="PANTHER" id="PTHR43586:SF8">
    <property type="entry name" value="CYSTEINE DESULFURASE 1, CHLOROPLASTIC"/>
    <property type="match status" value="1"/>
</dbReference>
<evidence type="ECO:0000313" key="9">
    <source>
        <dbReference type="EMBL" id="MCZ0860587.1"/>
    </source>
</evidence>
<dbReference type="CDD" id="cd06453">
    <property type="entry name" value="SufS_like"/>
    <property type="match status" value="1"/>
</dbReference>
<dbReference type="InterPro" id="IPR015424">
    <property type="entry name" value="PyrdxlP-dep_Trfase"/>
</dbReference>
<dbReference type="EMBL" id="JAPTGB010000009">
    <property type="protein sequence ID" value="MCZ0860587.1"/>
    <property type="molecule type" value="Genomic_DNA"/>
</dbReference>
<dbReference type="PROSITE" id="PS00595">
    <property type="entry name" value="AA_TRANSFER_CLASS_5"/>
    <property type="match status" value="1"/>
</dbReference>
<feature type="domain" description="Aminotransferase class V" evidence="8">
    <location>
        <begin position="20"/>
        <end position="390"/>
    </location>
</feature>
<protein>
    <recommendedName>
        <fullName evidence="3">cysteine desulfurase</fullName>
        <ecNumber evidence="3">2.8.1.7</ecNumber>
    </recommendedName>
</protein>
<dbReference type="RefSeq" id="WP_268924803.1">
    <property type="nucleotide sequence ID" value="NZ_JAPTGB010000009.1"/>
</dbReference>
<keyword evidence="5" id="KW-0663">Pyridoxal phosphate</keyword>
<name>A0ABT4IFS3_9EURY</name>
<comment type="caution">
    <text evidence="9">The sequence shown here is derived from an EMBL/GenBank/DDBJ whole genome shotgun (WGS) entry which is preliminary data.</text>
</comment>
<evidence type="ECO:0000256" key="2">
    <source>
        <dbReference type="ARBA" id="ARBA00010447"/>
    </source>
</evidence>
<dbReference type="PANTHER" id="PTHR43586">
    <property type="entry name" value="CYSTEINE DESULFURASE"/>
    <property type="match status" value="1"/>
</dbReference>
<dbReference type="InterPro" id="IPR015421">
    <property type="entry name" value="PyrdxlP-dep_Trfase_major"/>
</dbReference>
<evidence type="ECO:0000256" key="6">
    <source>
        <dbReference type="ARBA" id="ARBA00050776"/>
    </source>
</evidence>
<dbReference type="InterPro" id="IPR020578">
    <property type="entry name" value="Aminotrans_V_PyrdxlP_BS"/>
</dbReference>
<comment type="catalytic activity">
    <reaction evidence="6">
        <text>(sulfur carrier)-H + L-cysteine = (sulfur carrier)-SH + L-alanine</text>
        <dbReference type="Rhea" id="RHEA:43892"/>
        <dbReference type="Rhea" id="RHEA-COMP:14737"/>
        <dbReference type="Rhea" id="RHEA-COMP:14739"/>
        <dbReference type="ChEBI" id="CHEBI:29917"/>
        <dbReference type="ChEBI" id="CHEBI:35235"/>
        <dbReference type="ChEBI" id="CHEBI:57972"/>
        <dbReference type="ChEBI" id="CHEBI:64428"/>
        <dbReference type="EC" id="2.8.1.7"/>
    </reaction>
</comment>
<evidence type="ECO:0000256" key="1">
    <source>
        <dbReference type="ARBA" id="ARBA00001933"/>
    </source>
</evidence>
<dbReference type="InterPro" id="IPR016454">
    <property type="entry name" value="Cysteine_dSase"/>
</dbReference>
<dbReference type="InterPro" id="IPR015422">
    <property type="entry name" value="PyrdxlP-dep_Trfase_small"/>
</dbReference>
<keyword evidence="4" id="KW-0808">Transferase</keyword>
<keyword evidence="10" id="KW-1185">Reference proteome</keyword>
<evidence type="ECO:0000313" key="10">
    <source>
        <dbReference type="Proteomes" id="UP001141422"/>
    </source>
</evidence>
<dbReference type="SUPFAM" id="SSF53383">
    <property type="entry name" value="PLP-dependent transferases"/>
    <property type="match status" value="1"/>
</dbReference>
<dbReference type="PIRSF" id="PIRSF005572">
    <property type="entry name" value="NifS"/>
    <property type="match status" value="1"/>
</dbReference>
<evidence type="ECO:0000259" key="8">
    <source>
        <dbReference type="Pfam" id="PF00266"/>
    </source>
</evidence>
<dbReference type="Proteomes" id="UP001141422">
    <property type="component" value="Unassembled WGS sequence"/>
</dbReference>
<proteinExistence type="inferred from homology"/>
<evidence type="ECO:0000256" key="4">
    <source>
        <dbReference type="ARBA" id="ARBA00022679"/>
    </source>
</evidence>
<comment type="similarity">
    <text evidence="2">Belongs to the class-V pyridoxal-phosphate-dependent aminotransferase family. Csd subfamily.</text>
</comment>
<dbReference type="Pfam" id="PF00266">
    <property type="entry name" value="Aminotran_5"/>
    <property type="match status" value="1"/>
</dbReference>
<evidence type="ECO:0000256" key="5">
    <source>
        <dbReference type="ARBA" id="ARBA00022898"/>
    </source>
</evidence>
<dbReference type="Gene3D" id="3.40.640.10">
    <property type="entry name" value="Type I PLP-dependent aspartate aminotransferase-like (Major domain)"/>
    <property type="match status" value="1"/>
</dbReference>
<dbReference type="EC" id="2.8.1.7" evidence="3"/>
<evidence type="ECO:0000256" key="7">
    <source>
        <dbReference type="RuleBase" id="RU004504"/>
    </source>
</evidence>
<dbReference type="InterPro" id="IPR010970">
    <property type="entry name" value="Cys_dSase_SufS"/>
</dbReference>
<gene>
    <name evidence="9" type="ORF">O0S10_04985</name>
</gene>
<reference evidence="9" key="1">
    <citation type="submission" date="2022-12" db="EMBL/GenBank/DDBJ databases">
        <title>Isolation and characterisation of novel Methanocorpusculum spp. from native Australian herbivores indicates the genus is ancestrally host-associated.</title>
        <authorList>
            <person name="Volmer J.G."/>
            <person name="Soo R.M."/>
            <person name="Evans P.N."/>
            <person name="Hoedt E.C."/>
            <person name="Astorga Alsina A.L."/>
            <person name="Woodcroft B.J."/>
            <person name="Tyson G.W."/>
            <person name="Hugenholtz P."/>
            <person name="Morrison M."/>
        </authorList>
    </citation>
    <scope>NUCLEOTIDE SEQUENCE</scope>
    <source>
        <strain evidence="9">MG</strain>
    </source>
</reference>
<organism evidence="9 10">
    <name type="scientific">Methanocorpusculum petauri</name>
    <dbReference type="NCBI Taxonomy" id="3002863"/>
    <lineage>
        <taxon>Archaea</taxon>
        <taxon>Methanobacteriati</taxon>
        <taxon>Methanobacteriota</taxon>
        <taxon>Stenosarchaea group</taxon>
        <taxon>Methanomicrobia</taxon>
        <taxon>Methanomicrobiales</taxon>
        <taxon>Methanocorpusculaceae</taxon>
        <taxon>Methanocorpusculum</taxon>
    </lineage>
</organism>
<evidence type="ECO:0000256" key="3">
    <source>
        <dbReference type="ARBA" id="ARBA00012239"/>
    </source>
</evidence>
<sequence>MPLFDPESIRSDFPVLAKLIYLDNAATSLSPRQVIEAQVTAEYHYRANVGRGIHRLSRMATHQYQEARETLGRFLGGEKGTLAFTKNTTEAANIVARGIHWNKTDRIITILQDHHSNLLPWYRLKNDHLIDGIDVVDSTAGTVSAEDIESCITKNTRLIALGHASNVFGTIAPAKEIAEICKDKNILLHLDGAQTAPHLPLNLEQIGCDYFAFSGHKMLGPMGTGGLWISPDVTGDDVPAPLCTGGGMVQSVSGTTFTTVSGPGRYEAGTPNVPGAIGLAEAARYLTNIGMKNVADHSAALARRMIRGLAEIPGVRVYTPEDAPLIGTVSFTVDNVHPHEVAYFLDEAAGIMVRSGEHCCQPLMHALCLTGGTVRASAYCYNTRDDIDMLIATTEEIAGMVK</sequence>
<dbReference type="Gene3D" id="3.90.1150.10">
    <property type="entry name" value="Aspartate Aminotransferase, domain 1"/>
    <property type="match status" value="1"/>
</dbReference>
<dbReference type="InterPro" id="IPR000192">
    <property type="entry name" value="Aminotrans_V_dom"/>
</dbReference>
<comment type="cofactor">
    <cofactor evidence="1 7">
        <name>pyridoxal 5'-phosphate</name>
        <dbReference type="ChEBI" id="CHEBI:597326"/>
    </cofactor>
</comment>
<accession>A0ABT4IFS3</accession>